<name>A0A5B0DNW9_STRCR</name>
<proteinExistence type="predicted"/>
<reference evidence="2 3" key="1">
    <citation type="submission" date="2019-08" db="EMBL/GenBank/DDBJ databases">
        <title>Genome sequence and analysis of Streptococcus cristatus strain S22 isolated from throat swab of children scarlet fever in Hangzhou, China.</title>
        <authorList>
            <person name="Huang Y."/>
            <person name="Xie L."/>
        </authorList>
    </citation>
    <scope>NUCLEOTIDE SEQUENCE [LARGE SCALE GENOMIC DNA]</scope>
    <source>
        <strain evidence="2 3">S22</strain>
    </source>
</reference>
<dbReference type="Gene3D" id="3.40.109.10">
    <property type="entry name" value="NADH Oxidase"/>
    <property type="match status" value="1"/>
</dbReference>
<comment type="caution">
    <text evidence="2">The sequence shown here is derived from an EMBL/GenBank/DDBJ whole genome shotgun (WGS) entry which is preliminary data.</text>
</comment>
<dbReference type="InterPro" id="IPR029479">
    <property type="entry name" value="Nitroreductase"/>
</dbReference>
<dbReference type="InterPro" id="IPR000415">
    <property type="entry name" value="Nitroreductase-like"/>
</dbReference>
<evidence type="ECO:0000313" key="3">
    <source>
        <dbReference type="Proteomes" id="UP000323039"/>
    </source>
</evidence>
<dbReference type="EMBL" id="VSJJ01000001">
    <property type="protein sequence ID" value="KAA0967501.1"/>
    <property type="molecule type" value="Genomic_DNA"/>
</dbReference>
<dbReference type="Proteomes" id="UP000323039">
    <property type="component" value="Unassembled WGS sequence"/>
</dbReference>
<dbReference type="GO" id="GO:0016491">
    <property type="term" value="F:oxidoreductase activity"/>
    <property type="evidence" value="ECO:0007669"/>
    <property type="project" value="InterPro"/>
</dbReference>
<evidence type="ECO:0000313" key="2">
    <source>
        <dbReference type="EMBL" id="KAA0967501.1"/>
    </source>
</evidence>
<organism evidence="2 3">
    <name type="scientific">Streptococcus cristatus</name>
    <dbReference type="NCBI Taxonomy" id="45634"/>
    <lineage>
        <taxon>Bacteria</taxon>
        <taxon>Bacillati</taxon>
        <taxon>Bacillota</taxon>
        <taxon>Bacilli</taxon>
        <taxon>Lactobacillales</taxon>
        <taxon>Streptococcaceae</taxon>
        <taxon>Streptococcus</taxon>
    </lineage>
</organism>
<dbReference type="RefSeq" id="WP_149517486.1">
    <property type="nucleotide sequence ID" value="NZ_VSJJ01000001.1"/>
</dbReference>
<dbReference type="Pfam" id="PF00881">
    <property type="entry name" value="Nitroreductase"/>
    <property type="match status" value="1"/>
</dbReference>
<accession>A0A5B0DNW9</accession>
<sequence>MRRFFIRPSGYIIIINDDKIFDNERSVCCNAGICAQIITLSLMESNIDSCIISVYNDKNINTYIDLDKNLSPVLIMGFGRRGLHQQLLK</sequence>
<evidence type="ECO:0000259" key="1">
    <source>
        <dbReference type="Pfam" id="PF00881"/>
    </source>
</evidence>
<feature type="domain" description="Nitroreductase" evidence="1">
    <location>
        <begin position="22"/>
        <end position="80"/>
    </location>
</feature>
<dbReference type="AlphaFoldDB" id="A0A5B0DNW9"/>
<protein>
    <recommendedName>
        <fullName evidence="1">Nitroreductase domain-containing protein</fullName>
    </recommendedName>
</protein>
<dbReference type="SUPFAM" id="SSF55469">
    <property type="entry name" value="FMN-dependent nitroreductase-like"/>
    <property type="match status" value="1"/>
</dbReference>
<gene>
    <name evidence="2" type="ORF">FXF62_02190</name>
</gene>